<dbReference type="SUPFAM" id="SSF56219">
    <property type="entry name" value="DNase I-like"/>
    <property type="match status" value="1"/>
</dbReference>
<dbReference type="Pfam" id="PF00078">
    <property type="entry name" value="RVT_1"/>
    <property type="match status" value="1"/>
</dbReference>
<accession>A0A1Q9D7Q3</accession>
<keyword evidence="2" id="KW-0812">Transmembrane</keyword>
<dbReference type="Proteomes" id="UP000186817">
    <property type="component" value="Unassembled WGS sequence"/>
</dbReference>
<reference evidence="4 5" key="1">
    <citation type="submission" date="2016-02" db="EMBL/GenBank/DDBJ databases">
        <title>Genome analysis of coral dinoflagellate symbionts highlights evolutionary adaptations to a symbiotic lifestyle.</title>
        <authorList>
            <person name="Aranda M."/>
            <person name="Li Y."/>
            <person name="Liew Y.J."/>
            <person name="Baumgarten S."/>
            <person name="Simakov O."/>
            <person name="Wilson M."/>
            <person name="Piel J."/>
            <person name="Ashoor H."/>
            <person name="Bougouffa S."/>
            <person name="Bajic V.B."/>
            <person name="Ryu T."/>
            <person name="Ravasi T."/>
            <person name="Bayer T."/>
            <person name="Micklem G."/>
            <person name="Kim H."/>
            <person name="Bhak J."/>
            <person name="Lajeunesse T.C."/>
            <person name="Voolstra C.R."/>
        </authorList>
    </citation>
    <scope>NUCLEOTIDE SEQUENCE [LARGE SCALE GENOMIC DNA]</scope>
    <source>
        <strain evidence="4 5">CCMP2467</strain>
    </source>
</reference>
<evidence type="ECO:0000256" key="2">
    <source>
        <dbReference type="SAM" id="Phobius"/>
    </source>
</evidence>
<proteinExistence type="predicted"/>
<protein>
    <recommendedName>
        <fullName evidence="3">Reverse transcriptase domain-containing protein</fullName>
    </recommendedName>
</protein>
<feature type="region of interest" description="Disordered" evidence="1">
    <location>
        <begin position="338"/>
        <end position="423"/>
    </location>
</feature>
<feature type="transmembrane region" description="Helical" evidence="2">
    <location>
        <begin position="2247"/>
        <end position="2264"/>
    </location>
</feature>
<keyword evidence="2" id="KW-1133">Transmembrane helix</keyword>
<evidence type="ECO:0000256" key="1">
    <source>
        <dbReference type="SAM" id="MobiDB-lite"/>
    </source>
</evidence>
<dbReference type="EMBL" id="LSRX01000675">
    <property type="protein sequence ID" value="OLP91242.1"/>
    <property type="molecule type" value="Genomic_DNA"/>
</dbReference>
<comment type="caution">
    <text evidence="4">The sequence shown here is derived from an EMBL/GenBank/DDBJ whole genome shotgun (WGS) entry which is preliminary data.</text>
</comment>
<feature type="region of interest" description="Disordered" evidence="1">
    <location>
        <begin position="273"/>
        <end position="321"/>
    </location>
</feature>
<dbReference type="Pfam" id="PF06912">
    <property type="entry name" value="DUF1275"/>
    <property type="match status" value="1"/>
</dbReference>
<feature type="compositionally biased region" description="Low complexity" evidence="1">
    <location>
        <begin position="365"/>
        <end position="403"/>
    </location>
</feature>
<feature type="compositionally biased region" description="Polar residues" evidence="1">
    <location>
        <begin position="276"/>
        <end position="290"/>
    </location>
</feature>
<dbReference type="Gene3D" id="3.60.10.10">
    <property type="entry name" value="Endonuclease/exonuclease/phosphatase"/>
    <property type="match status" value="1"/>
</dbReference>
<evidence type="ECO:0000259" key="3">
    <source>
        <dbReference type="Pfam" id="PF00078"/>
    </source>
</evidence>
<name>A0A1Q9D7Q3_SYMMI</name>
<keyword evidence="5" id="KW-1185">Reference proteome</keyword>
<dbReference type="InterPro" id="IPR000477">
    <property type="entry name" value="RT_dom"/>
</dbReference>
<evidence type="ECO:0000313" key="5">
    <source>
        <dbReference type="Proteomes" id="UP000186817"/>
    </source>
</evidence>
<feature type="transmembrane region" description="Helical" evidence="2">
    <location>
        <begin position="16"/>
        <end position="35"/>
    </location>
</feature>
<dbReference type="InterPro" id="IPR036691">
    <property type="entry name" value="Endo/exonu/phosph_ase_sf"/>
</dbReference>
<organism evidence="4 5">
    <name type="scientific">Symbiodinium microadriaticum</name>
    <name type="common">Dinoflagellate</name>
    <name type="synonym">Zooxanthella microadriatica</name>
    <dbReference type="NCBI Taxonomy" id="2951"/>
    <lineage>
        <taxon>Eukaryota</taxon>
        <taxon>Sar</taxon>
        <taxon>Alveolata</taxon>
        <taxon>Dinophyceae</taxon>
        <taxon>Suessiales</taxon>
        <taxon>Symbiodiniaceae</taxon>
        <taxon>Symbiodinium</taxon>
    </lineage>
</organism>
<sequence length="2321" mass="253716">MDMEFNAVSMGEWAKTLLHLCFCLVLGWTNSIMMFRFRIFATMMVGNTILMGVSLACQEGLVVTPDEIKLCPAEFPPQYYAVLILLFVCGAFFHGMMEESDGCCQSGTDKTVEYHVMQPRKYFPDEAKRALRLTMDIAERSIAKDSSGTRTQHTITNYGDSRTFTKHRGFHIGGLASSPSPAAVESVLSTLAARSFTFQSLQPLHQLVPANARRRVTAYLLSHPQFLDSGLVKRIMEEWHGGTIPANSQGVTIPTSVGDLRITLASRIVRQLDTAAPSSTPDSTLQSTEDGNADAAPRTGEPPNHNTADLPAPVEPSELTRSGMGLASPIVRNISANAESASGPSPLPPQSEAEGTPLPAPSTEGVSSLLPAPAPPSSEVSVPSAAAVPPPALDADVAGLAPPHHSVTRASPPSADSAGIAPMTPPMDCELTLRVVGLYGPTGGNLPNFAHSPDNLAAETSLKAFISQEERKAAMAGDAMIVGGDLNSVVSKPLDTWEGTHIDRMDCVARHLTAMGLTDVFRALHQDIRAFTFFSTVSASRLDSVWYLPAPTWAASPVNASILWQWSHRTDHEPVLVDFTFQLPAIHTTLPKPSPTWKAVAGLLGAPDMARTCQQVHRKLEHHKLPLQHISERFTEAEMLLDAASKPPCEGVVGLWDELTPLAAEEAMRLRDVVDGSFSELQEILLSCLPDVAMGASRRNAKASEAWHQCLLELRSIRRYLQDIAANPRKQFVVEKISLQQASTLAAKATALMRLVQTHSHHADASVTWDSFHSNLAEWVGALGVPEFRQLQCSAVLNSASIARSSRSAVGNLTSRMSPFHWSINVSATDRRHAPTLIAQVTAWIDNVRALYSSCTHKQSRGYLQDRRQRLRAGDVKGWAKLMRPLPQPRLEYLPDWCVRDDGVAYRPTTVTDVLRGAEQEWGALLREPAESWNHDLIRSYQDSTGRMRGMLNFTSVMSLDGNENLHQVSRALLNPGPWLLLSWHRDQLHIWTEHCLLVAGWVFHWDGWAWVGHRPAPCCGARYVLVLVNGVASFRWSADRWHCTAGGCLLLRNFEPPNDAFTSSSTQAERQHILSKHRHSCPGPSGWKMAFLEFFPDHVQQLYWRSIDFQRRSGIVASSLKQALQVHLSKASGGWRPLSLMEEGFKAVEGPLNRRLAAEVRQDKDGQMYSLLNMGYAPGCPAAPHVLYLDALLLEDAARHARPISRLAVDYEKFFNTLQLVEIDAVQHCRGVPDASRALCQELFGACAVRLATRLGVTLPVSVSRGVPQGSVSSPSLSRGAQEPMLRLRENSSQGYRTSGGRLVHATGFVDDLEHYGSGVGDLAGISETLSLGSASSGVGFSWKKCRAFASDWDERQEQAGPQVQLQGLQLTSWDIWSGGFKQVVIPRALPDEEEVLLGKRGTLRDKHTLASEDVLKSIRSAKLLIASKRCSWDEASALLQWVVGGILSYAPLLGIPSPEDVHAEDQAFQRLLLHTVGTRSTAERASLLAPRSSGGLGAPCLVELLLSSVASDVLLLLNGSSQVALIARDTLRQAIESQPGELDSHEGTLVSALKFLAGYGLYVEVSTDRMLGRILDCIAGENALSQPFTVAFQPATYARGLVYCRVGLAANSIRRAWHLIRTVAPVQDWFSVECWTEHLDLACPFPPSTCANAARRALAQAESDWRTECAIFRPGDASPPIPEDWTDEAWEHANSCPDARTAFLMAQASCPQLDGWDFAMFGDGGRVSHNCPTYSYQARSFGPLGDYWGTSSVVSDRHVGCLPLRIGWEHTGVHEAELAAMLGSLRYRRHREWMLLVADRSALFHILNKASVGDEAMLLKQNCQPWVTRLWHILRERAAAWKPGVQIPSWRLQQIELPSAWNIQLAGEADSSSKWYSRIAFSRFGLVGVDIKSHQSRTALPHPVLAQGNQQQDEGCAVARTLPRPPDIRKPAGGPFVYLVCQGTATSQRLGSDGPLPRDSIEAALTATVPLDSLIAAAAAWRSSNANLLPGVLSPGDAARWPVLSAWRWMVAFPEREAFLTEEPRGMRCQHLLVAVGNVGELSFFLALPNPADGATMTVGTSLAVDAVADCTNVGNAVPGIVEQAGTIYQGLMNHMRCARTACGFGYKRGWTAPEGKAFLTMADGTISIALHEYELEQGVSVAQRPAPCFVRAYSWTPRAFAPMIVLVIVAEEIRERCSLKAKALHDDKYYAYLLAPVFGVTGSISMKCGLQGVPWAASGNMLSSAYHFAHYLQGSDAEDLKKAVIPLGMWVFFLIGVVLGNSHHTRSSLICISVALAVLFLAMSVHLVSSARDFYALQEVNAMCLAWLPKCSTHQELR</sequence>
<dbReference type="InterPro" id="IPR010699">
    <property type="entry name" value="DUF1275"/>
</dbReference>
<keyword evidence="2" id="KW-0472">Membrane</keyword>
<gene>
    <name evidence="4" type="ORF">AK812_SmicGene27111</name>
</gene>
<dbReference type="OrthoDB" id="415690at2759"/>
<feature type="transmembrane region" description="Helical" evidence="2">
    <location>
        <begin position="2270"/>
        <end position="2291"/>
    </location>
</feature>
<feature type="domain" description="Reverse transcriptase" evidence="3">
    <location>
        <begin position="1131"/>
        <end position="1351"/>
    </location>
</feature>
<evidence type="ECO:0000313" key="4">
    <source>
        <dbReference type="EMBL" id="OLP91242.1"/>
    </source>
</evidence>